<accession>A0AAF0R2D4</accession>
<proteinExistence type="predicted"/>
<dbReference type="EMBL" id="CP133617">
    <property type="protein sequence ID" value="WMV32747.1"/>
    <property type="molecule type" value="Genomic_DNA"/>
</dbReference>
<keyword evidence="2" id="KW-1185">Reference proteome</keyword>
<dbReference type="Proteomes" id="UP001234989">
    <property type="component" value="Chromosome 6"/>
</dbReference>
<sequence>MLPRQLANYSWREQGRVANLLPKEQKVCSRRGCVADSTVPKFNFKYLQGTTPRRGLVPRQKCRNSEIYFYFIKESI</sequence>
<gene>
    <name evidence="1" type="ORF">MTR67_026132</name>
</gene>
<organism evidence="1 2">
    <name type="scientific">Solanum verrucosum</name>
    <dbReference type="NCBI Taxonomy" id="315347"/>
    <lineage>
        <taxon>Eukaryota</taxon>
        <taxon>Viridiplantae</taxon>
        <taxon>Streptophyta</taxon>
        <taxon>Embryophyta</taxon>
        <taxon>Tracheophyta</taxon>
        <taxon>Spermatophyta</taxon>
        <taxon>Magnoliopsida</taxon>
        <taxon>eudicotyledons</taxon>
        <taxon>Gunneridae</taxon>
        <taxon>Pentapetalae</taxon>
        <taxon>asterids</taxon>
        <taxon>lamiids</taxon>
        <taxon>Solanales</taxon>
        <taxon>Solanaceae</taxon>
        <taxon>Solanoideae</taxon>
        <taxon>Solaneae</taxon>
        <taxon>Solanum</taxon>
    </lineage>
</organism>
<evidence type="ECO:0000313" key="2">
    <source>
        <dbReference type="Proteomes" id="UP001234989"/>
    </source>
</evidence>
<protein>
    <submittedName>
        <fullName evidence="1">Uncharacterized protein</fullName>
    </submittedName>
</protein>
<evidence type="ECO:0000313" key="1">
    <source>
        <dbReference type="EMBL" id="WMV32747.1"/>
    </source>
</evidence>
<name>A0AAF0R2D4_SOLVR</name>
<dbReference type="AlphaFoldDB" id="A0AAF0R2D4"/>
<reference evidence="1" key="1">
    <citation type="submission" date="2023-08" db="EMBL/GenBank/DDBJ databases">
        <title>A de novo genome assembly of Solanum verrucosum Schlechtendal, a Mexican diploid species geographically isolated from the other diploid A-genome species in potato relatives.</title>
        <authorList>
            <person name="Hosaka K."/>
        </authorList>
    </citation>
    <scope>NUCLEOTIDE SEQUENCE</scope>
    <source>
        <tissue evidence="1">Young leaves</tissue>
    </source>
</reference>